<proteinExistence type="predicted"/>
<protein>
    <submittedName>
        <fullName evidence="1">Uncharacterized protein</fullName>
    </submittedName>
</protein>
<reference evidence="1 2" key="1">
    <citation type="submission" date="2018-01" db="EMBL/GenBank/DDBJ databases">
        <title>Draft Genome Sequence of Komagataeibacter maltaceti LMG 1529, a Vinegar Producing Acetic Acid Bacterium Isolated from Malt Vinegar Brewery Acetifiers.</title>
        <authorList>
            <person name="Zhang Q."/>
            <person name="Hollensteiner J."/>
            <person name="Poehlein A."/>
            <person name="Daniel R."/>
        </authorList>
    </citation>
    <scope>NUCLEOTIDE SEQUENCE [LARGE SCALE GENOMIC DNA]</scope>
    <source>
        <strain evidence="1 2">LMG 1529</strain>
    </source>
</reference>
<keyword evidence="2" id="KW-1185">Reference proteome</keyword>
<evidence type="ECO:0000313" key="2">
    <source>
        <dbReference type="Proteomes" id="UP000237344"/>
    </source>
</evidence>
<sequence>MKESLGALPFFRKAALYEAFSIRIFTQNSFMISFYGELFIPNGSGLAQGHVGDDQRIGMFRDPDPL</sequence>
<dbReference type="AlphaFoldDB" id="A0A2S3W0L3"/>
<accession>A0A2S3W0L3</accession>
<gene>
    <name evidence="1" type="ORF">KMAL_19600</name>
</gene>
<evidence type="ECO:0000313" key="1">
    <source>
        <dbReference type="EMBL" id="POF62386.1"/>
    </source>
</evidence>
<organism evidence="1 2">
    <name type="scientific">Novacetimonas maltaceti</name>
    <dbReference type="NCBI Taxonomy" id="1203393"/>
    <lineage>
        <taxon>Bacteria</taxon>
        <taxon>Pseudomonadati</taxon>
        <taxon>Pseudomonadota</taxon>
        <taxon>Alphaproteobacteria</taxon>
        <taxon>Acetobacterales</taxon>
        <taxon>Acetobacteraceae</taxon>
        <taxon>Novacetimonas</taxon>
    </lineage>
</organism>
<comment type="caution">
    <text evidence="1">The sequence shown here is derived from an EMBL/GenBank/DDBJ whole genome shotgun (WGS) entry which is preliminary data.</text>
</comment>
<dbReference type="Proteomes" id="UP000237344">
    <property type="component" value="Unassembled WGS sequence"/>
</dbReference>
<dbReference type="EMBL" id="POTC01000025">
    <property type="protein sequence ID" value="POF62386.1"/>
    <property type="molecule type" value="Genomic_DNA"/>
</dbReference>
<name>A0A2S3W0L3_9PROT</name>